<dbReference type="GeneTree" id="ENSGT00620000089392"/>
<feature type="transmembrane region" description="Helical" evidence="1">
    <location>
        <begin position="23"/>
        <end position="46"/>
    </location>
</feature>
<dbReference type="Proteomes" id="UP001501920">
    <property type="component" value="Chromosome 2"/>
</dbReference>
<keyword evidence="3" id="KW-1185">Reference proteome</keyword>
<keyword evidence="1" id="KW-0472">Membrane</keyword>
<dbReference type="PANTHER" id="PTHR40382">
    <property type="match status" value="1"/>
</dbReference>
<name>A0A3B4CDK4_PYGNA</name>
<dbReference type="PANTHER" id="PTHR40382:SF1">
    <property type="entry name" value="RIKEN CDNA 4930523C07 GENE"/>
    <property type="match status" value="1"/>
</dbReference>
<proteinExistence type="predicted"/>
<gene>
    <name evidence="2" type="primary">KIAA0040</name>
</gene>
<dbReference type="AlphaFoldDB" id="A0A3B4CDK4"/>
<evidence type="ECO:0000256" key="1">
    <source>
        <dbReference type="SAM" id="Phobius"/>
    </source>
</evidence>
<accession>A0A3B4CDK4</accession>
<sequence>MAQITEFFNDLWRLATAKHNEGIYNTVCLMVLLTLPLVVFFTSLIVCCHCCFCRGADGCSCCCRRDGTTVTSALVENKKKKKNKKKNGGQTEEDLWISVKTDPMTPDRVALTIV</sequence>
<keyword evidence="1" id="KW-1133">Transmembrane helix</keyword>
<reference evidence="2 3" key="1">
    <citation type="submission" date="2020-10" db="EMBL/GenBank/DDBJ databases">
        <title>Pygocentrus nattereri (red-bellied piranha) genome, fPygNat1, primary haplotype.</title>
        <authorList>
            <person name="Myers G."/>
            <person name="Meyer A."/>
            <person name="Karagic N."/>
            <person name="Pippel M."/>
            <person name="Winkler S."/>
            <person name="Tracey A."/>
            <person name="Wood J."/>
            <person name="Formenti G."/>
            <person name="Howe K."/>
            <person name="Fedrigo O."/>
            <person name="Jarvis E.D."/>
        </authorList>
    </citation>
    <scope>NUCLEOTIDE SEQUENCE [LARGE SCALE GENOMIC DNA]</scope>
</reference>
<keyword evidence="1" id="KW-0812">Transmembrane</keyword>
<dbReference type="OMA" id="GIFNTIC"/>
<evidence type="ECO:0000313" key="2">
    <source>
        <dbReference type="Ensembl" id="ENSPNAP00000009385.1"/>
    </source>
</evidence>
<dbReference type="InterPro" id="IPR039964">
    <property type="entry name" value="KIAA0040-like"/>
</dbReference>
<protein>
    <recommendedName>
        <fullName evidence="4">KIAA0040</fullName>
    </recommendedName>
</protein>
<reference evidence="2" key="3">
    <citation type="submission" date="2025-09" db="UniProtKB">
        <authorList>
            <consortium name="Ensembl"/>
        </authorList>
    </citation>
    <scope>IDENTIFICATION</scope>
</reference>
<organism evidence="2 3">
    <name type="scientific">Pygocentrus nattereri</name>
    <name type="common">Red-bellied piranha</name>
    <dbReference type="NCBI Taxonomy" id="42514"/>
    <lineage>
        <taxon>Eukaryota</taxon>
        <taxon>Metazoa</taxon>
        <taxon>Chordata</taxon>
        <taxon>Craniata</taxon>
        <taxon>Vertebrata</taxon>
        <taxon>Euteleostomi</taxon>
        <taxon>Actinopterygii</taxon>
        <taxon>Neopterygii</taxon>
        <taxon>Teleostei</taxon>
        <taxon>Ostariophysi</taxon>
        <taxon>Characiformes</taxon>
        <taxon>Characoidei</taxon>
        <taxon>Pygocentrus</taxon>
    </lineage>
</organism>
<evidence type="ECO:0008006" key="4">
    <source>
        <dbReference type="Google" id="ProtNLM"/>
    </source>
</evidence>
<reference evidence="2" key="2">
    <citation type="submission" date="2025-08" db="UniProtKB">
        <authorList>
            <consortium name="Ensembl"/>
        </authorList>
    </citation>
    <scope>IDENTIFICATION</scope>
</reference>
<dbReference type="Ensembl" id="ENSPNAT00000015730.2">
    <property type="protein sequence ID" value="ENSPNAP00000009385.1"/>
    <property type="gene ID" value="ENSPNAG00000014880.2"/>
</dbReference>
<evidence type="ECO:0000313" key="3">
    <source>
        <dbReference type="Proteomes" id="UP001501920"/>
    </source>
</evidence>